<dbReference type="InterPro" id="IPR036770">
    <property type="entry name" value="Ankyrin_rpt-contain_sf"/>
</dbReference>
<proteinExistence type="predicted"/>
<dbReference type="PROSITE" id="PS50115">
    <property type="entry name" value="ARFGAP"/>
    <property type="match status" value="1"/>
</dbReference>
<dbReference type="RefSeq" id="XP_001309471.1">
    <property type="nucleotide sequence ID" value="XM_001309470.1"/>
</dbReference>
<dbReference type="OMA" id="QYCAHSK"/>
<dbReference type="KEGG" id="tva:4754314"/>
<keyword evidence="1" id="KW-0479">Metal-binding</keyword>
<reference evidence="7" key="1">
    <citation type="submission" date="2006-10" db="EMBL/GenBank/DDBJ databases">
        <authorList>
            <person name="Amadeo P."/>
            <person name="Zhao Q."/>
            <person name="Wortman J."/>
            <person name="Fraser-Liggett C."/>
            <person name="Carlton J."/>
        </authorList>
    </citation>
    <scope>NUCLEOTIDE SEQUENCE</scope>
    <source>
        <strain evidence="7">G3</strain>
    </source>
</reference>
<dbReference type="CDD" id="cd07307">
    <property type="entry name" value="BAR"/>
    <property type="match status" value="1"/>
</dbReference>
<name>A2FEY7_TRIV3</name>
<dbReference type="Pfam" id="PF01412">
    <property type="entry name" value="ArfGap"/>
    <property type="match status" value="1"/>
</dbReference>
<dbReference type="AlphaFoldDB" id="A2FEY7"/>
<dbReference type="Pfam" id="PF00169">
    <property type="entry name" value="PH"/>
    <property type="match status" value="1"/>
</dbReference>
<dbReference type="SMART" id="SM00105">
    <property type="entry name" value="ArfGap"/>
    <property type="match status" value="1"/>
</dbReference>
<evidence type="ECO:0000259" key="6">
    <source>
        <dbReference type="PROSITE" id="PS50115"/>
    </source>
</evidence>
<dbReference type="VEuPathDB" id="TrichDB:TVAGG3_0046850"/>
<dbReference type="InParanoid" id="A2FEY7"/>
<dbReference type="Gene3D" id="1.25.40.20">
    <property type="entry name" value="Ankyrin repeat-containing domain"/>
    <property type="match status" value="1"/>
</dbReference>
<dbReference type="SMART" id="SM00233">
    <property type="entry name" value="PH"/>
    <property type="match status" value="1"/>
</dbReference>
<dbReference type="PANTHER" id="PTHR23180:SF160">
    <property type="entry name" value="ADP-RIBOSYLATION FACTOR GTPASE-ACTIVATING PROTEIN EFFECTOR PROTEIN 1"/>
    <property type="match status" value="1"/>
</dbReference>
<dbReference type="InterPro" id="IPR045258">
    <property type="entry name" value="ACAP1/2/3-like"/>
</dbReference>
<dbReference type="Gene3D" id="1.10.220.150">
    <property type="entry name" value="Arf GTPase activating protein"/>
    <property type="match status" value="1"/>
</dbReference>
<dbReference type="CDD" id="cd08204">
    <property type="entry name" value="ArfGap"/>
    <property type="match status" value="1"/>
</dbReference>
<dbReference type="InterPro" id="IPR027267">
    <property type="entry name" value="AH/BAR_dom_sf"/>
</dbReference>
<keyword evidence="2 4" id="KW-0863">Zinc-finger</keyword>
<dbReference type="FunCoup" id="A2FEY7">
    <property type="interactions" value="248"/>
</dbReference>
<dbReference type="InterPro" id="IPR004148">
    <property type="entry name" value="BAR_dom"/>
</dbReference>
<dbReference type="GO" id="GO:0005096">
    <property type="term" value="F:GTPase activator activity"/>
    <property type="evidence" value="ECO:0007669"/>
    <property type="project" value="InterPro"/>
</dbReference>
<evidence type="ECO:0000256" key="1">
    <source>
        <dbReference type="ARBA" id="ARBA00022723"/>
    </source>
</evidence>
<dbReference type="Gene3D" id="1.20.1270.60">
    <property type="entry name" value="Arfaptin homology (AH) domain/BAR domain"/>
    <property type="match status" value="1"/>
</dbReference>
<dbReference type="InterPro" id="IPR001164">
    <property type="entry name" value="ArfGAP_dom"/>
</dbReference>
<dbReference type="Pfam" id="PF16746">
    <property type="entry name" value="BAR_3"/>
    <property type="match status" value="1"/>
</dbReference>
<evidence type="ECO:0000313" key="8">
    <source>
        <dbReference type="Proteomes" id="UP000001542"/>
    </source>
</evidence>
<dbReference type="SUPFAM" id="SSF57863">
    <property type="entry name" value="ArfGap/RecO-like zinc finger"/>
    <property type="match status" value="1"/>
</dbReference>
<sequence>MEETIAYLNLSPLHVDGLHKRLDSIQKMASLIIEAERTFGKYVEVGKQLCGIMHKLSVSFTNFGNIEGDPNIVSIVELLNSFSETMNTHYDMISTAVISPLTQFINNDVKNAEQLGKQAEKMYDNYHSTFEKYVSLSKKKTSDTEIEEFDMKLMQSHGRAVFADFQLSRQLELVERKKNVEVLTEFIAFLNMLGTTYEQCADFFKGAKDHFNTIRQALPVSTAEIDVYDKNTAIIRKSIESYYQLYWRRIRLEFPGTNSLIHEGYLWKKGSGITKSWQRRYFVCRNYKLYYFHNAEDSKEQLGQLPLLLTSTKSINDPDRRNCFTIISRDKTYTLQALTDWDMKEWMSVINNNIQYLLDHSDAVNTQLPQATSTESDNQMVQKLMRDQVCADCGAHNPSWCCINWGTCICINCSGFHRALTSDISKVRSLTLDHLDDTTLKVLIVIGNANANKILQPNVGPRQITDQATKDERERFIKDKYVNKSFLAPPRKIDYKEAIRMNDINTVFEAICYGLLRNEKTGYGAMHIAGSCASAEVSQLVVLNTPNIDVLDQGGWSGLSYAAYYDNAEAAEVFLAAGCNPNVNEDTHPYKIAILSGKRTIAALFLPYWNHGEIEDNGAHDIKPPVELNMSGVAKTHIKMPRRTTTISLLSAMK</sequence>
<dbReference type="FunFam" id="2.30.29.30:FF:000286">
    <property type="entry name" value="PH-protein kinase domain containing protein"/>
    <property type="match status" value="1"/>
</dbReference>
<dbReference type="Gene3D" id="2.30.29.30">
    <property type="entry name" value="Pleckstrin-homology domain (PH domain)/Phosphotyrosine-binding domain (PTB)"/>
    <property type="match status" value="1"/>
</dbReference>
<evidence type="ECO:0000256" key="2">
    <source>
        <dbReference type="ARBA" id="ARBA00022771"/>
    </source>
</evidence>
<evidence type="ECO:0000256" key="3">
    <source>
        <dbReference type="ARBA" id="ARBA00022833"/>
    </source>
</evidence>
<dbReference type="OrthoDB" id="435430at2759"/>
<dbReference type="SUPFAM" id="SSF50729">
    <property type="entry name" value="PH domain-like"/>
    <property type="match status" value="1"/>
</dbReference>
<dbReference type="STRING" id="5722.A2FEY7"/>
<keyword evidence="8" id="KW-1185">Reference proteome</keyword>
<dbReference type="SMR" id="A2FEY7"/>
<dbReference type="eggNOG" id="KOG0521">
    <property type="taxonomic scope" value="Eukaryota"/>
</dbReference>
<protein>
    <submittedName>
        <fullName evidence="7">ARF GAP-like zinc finger-containing protein</fullName>
    </submittedName>
</protein>
<feature type="domain" description="PH" evidence="5">
    <location>
        <begin position="259"/>
        <end position="355"/>
    </location>
</feature>
<keyword evidence="3" id="KW-0862">Zinc</keyword>
<evidence type="ECO:0000256" key="4">
    <source>
        <dbReference type="PROSITE-ProRule" id="PRU00288"/>
    </source>
</evidence>
<dbReference type="SUPFAM" id="SSF48403">
    <property type="entry name" value="Ankyrin repeat"/>
    <property type="match status" value="1"/>
</dbReference>
<dbReference type="PRINTS" id="PR00405">
    <property type="entry name" value="REVINTRACTNG"/>
</dbReference>
<gene>
    <name evidence="7" type="ORF">TVAG_256810</name>
</gene>
<dbReference type="SUPFAM" id="SSF103657">
    <property type="entry name" value="BAR/IMD domain-like"/>
    <property type="match status" value="1"/>
</dbReference>
<dbReference type="InterPro" id="IPR038508">
    <property type="entry name" value="ArfGAP_dom_sf"/>
</dbReference>
<reference evidence="7" key="2">
    <citation type="journal article" date="2007" name="Science">
        <title>Draft genome sequence of the sexually transmitted pathogen Trichomonas vaginalis.</title>
        <authorList>
            <person name="Carlton J.M."/>
            <person name="Hirt R.P."/>
            <person name="Silva J.C."/>
            <person name="Delcher A.L."/>
            <person name="Schatz M."/>
            <person name="Zhao Q."/>
            <person name="Wortman J.R."/>
            <person name="Bidwell S.L."/>
            <person name="Alsmark U.C.M."/>
            <person name="Besteiro S."/>
            <person name="Sicheritz-Ponten T."/>
            <person name="Noel C.J."/>
            <person name="Dacks J.B."/>
            <person name="Foster P.G."/>
            <person name="Simillion C."/>
            <person name="Van de Peer Y."/>
            <person name="Miranda-Saavedra D."/>
            <person name="Barton G.J."/>
            <person name="Westrop G.D."/>
            <person name="Mueller S."/>
            <person name="Dessi D."/>
            <person name="Fiori P.L."/>
            <person name="Ren Q."/>
            <person name="Paulsen I."/>
            <person name="Zhang H."/>
            <person name="Bastida-Corcuera F.D."/>
            <person name="Simoes-Barbosa A."/>
            <person name="Brown M.T."/>
            <person name="Hayes R.D."/>
            <person name="Mukherjee M."/>
            <person name="Okumura C.Y."/>
            <person name="Schneider R."/>
            <person name="Smith A.J."/>
            <person name="Vanacova S."/>
            <person name="Villalvazo M."/>
            <person name="Haas B.J."/>
            <person name="Pertea M."/>
            <person name="Feldblyum T.V."/>
            <person name="Utterback T.R."/>
            <person name="Shu C.L."/>
            <person name="Osoegawa K."/>
            <person name="de Jong P.J."/>
            <person name="Hrdy I."/>
            <person name="Horvathova L."/>
            <person name="Zubacova Z."/>
            <person name="Dolezal P."/>
            <person name="Malik S.B."/>
            <person name="Logsdon J.M. Jr."/>
            <person name="Henze K."/>
            <person name="Gupta A."/>
            <person name="Wang C.C."/>
            <person name="Dunne R.L."/>
            <person name="Upcroft J.A."/>
            <person name="Upcroft P."/>
            <person name="White O."/>
            <person name="Salzberg S.L."/>
            <person name="Tang P."/>
            <person name="Chiu C.-H."/>
            <person name="Lee Y.-S."/>
            <person name="Embley T.M."/>
            <person name="Coombs G.H."/>
            <person name="Mottram J.C."/>
            <person name="Tachezy J."/>
            <person name="Fraser-Liggett C.M."/>
            <person name="Johnson P.J."/>
        </authorList>
    </citation>
    <scope>NUCLEOTIDE SEQUENCE [LARGE SCALE GENOMIC DNA]</scope>
    <source>
        <strain evidence="7">G3</strain>
    </source>
</reference>
<organism evidence="7 8">
    <name type="scientific">Trichomonas vaginalis (strain ATCC PRA-98 / G3)</name>
    <dbReference type="NCBI Taxonomy" id="412133"/>
    <lineage>
        <taxon>Eukaryota</taxon>
        <taxon>Metamonada</taxon>
        <taxon>Parabasalia</taxon>
        <taxon>Trichomonadida</taxon>
        <taxon>Trichomonadidae</taxon>
        <taxon>Trichomonas</taxon>
    </lineage>
</organism>
<dbReference type="Proteomes" id="UP000001542">
    <property type="component" value="Unassembled WGS sequence"/>
</dbReference>
<dbReference type="VEuPathDB" id="TrichDB:TVAG_256810"/>
<dbReference type="GO" id="GO:0008270">
    <property type="term" value="F:zinc ion binding"/>
    <property type="evidence" value="ECO:0007669"/>
    <property type="project" value="UniProtKB-KW"/>
</dbReference>
<dbReference type="InterPro" id="IPR037278">
    <property type="entry name" value="ARFGAP/RecO"/>
</dbReference>
<dbReference type="EMBL" id="DS113754">
    <property type="protein sequence ID" value="EAX96541.1"/>
    <property type="molecule type" value="Genomic_DNA"/>
</dbReference>
<dbReference type="InterPro" id="IPR001849">
    <property type="entry name" value="PH_domain"/>
</dbReference>
<evidence type="ECO:0000259" key="5">
    <source>
        <dbReference type="PROSITE" id="PS50003"/>
    </source>
</evidence>
<feature type="domain" description="Arf-GAP" evidence="6">
    <location>
        <begin position="375"/>
        <end position="495"/>
    </location>
</feature>
<accession>A2FEY7</accession>
<dbReference type="PANTHER" id="PTHR23180">
    <property type="entry name" value="CENTAURIN/ARF"/>
    <property type="match status" value="1"/>
</dbReference>
<dbReference type="GO" id="GO:0005737">
    <property type="term" value="C:cytoplasm"/>
    <property type="evidence" value="ECO:0007669"/>
    <property type="project" value="InterPro"/>
</dbReference>
<dbReference type="InterPro" id="IPR011993">
    <property type="entry name" value="PH-like_dom_sf"/>
</dbReference>
<dbReference type="PROSITE" id="PS50003">
    <property type="entry name" value="PH_DOMAIN"/>
    <property type="match status" value="1"/>
</dbReference>
<evidence type="ECO:0000313" key="7">
    <source>
        <dbReference type="EMBL" id="EAX96541.1"/>
    </source>
</evidence>